<dbReference type="Gene3D" id="1.10.10.10">
    <property type="entry name" value="Winged helix-like DNA-binding domain superfamily/Winged helix DNA-binding domain"/>
    <property type="match status" value="1"/>
</dbReference>
<dbReference type="PANTHER" id="PTHR43022:SF1">
    <property type="entry name" value="PROTEIN SMF"/>
    <property type="match status" value="1"/>
</dbReference>
<comment type="caution">
    <text evidence="5">The sequence shown here is derived from an EMBL/GenBank/DDBJ whole genome shotgun (WGS) entry which is preliminary data.</text>
</comment>
<dbReference type="EMBL" id="PEBV01000001">
    <property type="protein sequence ID" value="PTQ54933.1"/>
    <property type="molecule type" value="Genomic_DNA"/>
</dbReference>
<dbReference type="InterPro" id="IPR003488">
    <property type="entry name" value="DprA"/>
</dbReference>
<gene>
    <name evidence="5" type="ORF">HSCHL_1876</name>
</gene>
<proteinExistence type="inferred from homology"/>
<dbReference type="InterPro" id="IPR036388">
    <property type="entry name" value="WH-like_DNA-bd_sf"/>
</dbReference>
<dbReference type="Pfam" id="PF17782">
    <property type="entry name" value="WHD_DprA"/>
    <property type="match status" value="1"/>
</dbReference>
<dbReference type="Gene3D" id="3.40.50.450">
    <property type="match status" value="1"/>
</dbReference>
<sequence>MVERHGVSLRVGAALWLAGRLPGLGRRRLRALVEGLRGRWDAFLDGNIDPAPWVGRELAERLRAELRPEAIAAAARKLKTAGIVVLTPEADAFPPVLREIPDPPAVLYARGHLSLLRRPAIAVVGTRTPSPYGIRAARALAEGLSAAGWCVVSGLAAGIDAAAHAAALEGPGGTIAVLGGGLFYPYPPSNAALFRAIAERGLVLSEYPPDARPHRASFPERNRLLSGLARGVVVVEGHGRSGALITAAWALEQGRDVFAVPGPIFSPKSDGPNRLIQEGAKLVLGVDDILAEYRPVVADPVLWLGEAKEDREGPPAGDPRLPAPAMEDPAAGPGASGRDGAPPAADPQLASQGRPAASAEDPVLRKDDRSPPTEAPSAERHAPPEEGREAPALEQRLLTALAAAPALPMDALVSAAGAPAADVLAALTRLELRGWVRRLPGGRYTLPIDKRRMPRP</sequence>
<evidence type="ECO:0000256" key="2">
    <source>
        <dbReference type="SAM" id="MobiDB-lite"/>
    </source>
</evidence>
<protein>
    <submittedName>
        <fullName evidence="5">Rossmann fold nucleotide-binding protein Smf</fullName>
    </submittedName>
</protein>
<dbReference type="SUPFAM" id="SSF102405">
    <property type="entry name" value="MCP/YpsA-like"/>
    <property type="match status" value="1"/>
</dbReference>
<comment type="similarity">
    <text evidence="1">Belongs to the DprA/Smf family.</text>
</comment>
<dbReference type="InterPro" id="IPR041614">
    <property type="entry name" value="DprA_WH"/>
</dbReference>
<dbReference type="InterPro" id="IPR057666">
    <property type="entry name" value="DrpA_SLOG"/>
</dbReference>
<evidence type="ECO:0000313" key="5">
    <source>
        <dbReference type="EMBL" id="PTQ54933.1"/>
    </source>
</evidence>
<feature type="region of interest" description="Disordered" evidence="2">
    <location>
        <begin position="307"/>
        <end position="392"/>
    </location>
</feature>
<dbReference type="Proteomes" id="UP000244180">
    <property type="component" value="Unassembled WGS sequence"/>
</dbReference>
<evidence type="ECO:0000313" key="6">
    <source>
        <dbReference type="Proteomes" id="UP000244180"/>
    </source>
</evidence>
<reference evidence="5 6" key="1">
    <citation type="submission" date="2017-08" db="EMBL/GenBank/DDBJ databases">
        <title>Burning lignite coal seam in the remote Altai Mountains harbors a hydrogen-driven thermophilic microbial community.</title>
        <authorList>
            <person name="Kadnikov V.V."/>
            <person name="Mardanov A.V."/>
            <person name="Ivasenko D."/>
            <person name="Beletsky A.V."/>
            <person name="Karnachuk O.V."/>
            <person name="Ravin N.V."/>
        </authorList>
    </citation>
    <scope>NUCLEOTIDE SEQUENCE [LARGE SCALE GENOMIC DNA]</scope>
    <source>
        <strain evidence="5">AL33</strain>
    </source>
</reference>
<organism evidence="5 6">
    <name type="scientific">Hydrogenibacillus schlegelii</name>
    <name type="common">Bacillus schlegelii</name>
    <dbReference type="NCBI Taxonomy" id="1484"/>
    <lineage>
        <taxon>Bacteria</taxon>
        <taxon>Bacillati</taxon>
        <taxon>Bacillota</taxon>
        <taxon>Bacilli</taxon>
        <taxon>Bacillales</taxon>
        <taxon>Bacillales Family X. Incertae Sedis</taxon>
        <taxon>Hydrogenibacillus</taxon>
    </lineage>
</organism>
<name>A0A2T5GFG9_HYDSH</name>
<feature type="compositionally biased region" description="Basic and acidic residues" evidence="2">
    <location>
        <begin position="362"/>
        <end position="391"/>
    </location>
</feature>
<dbReference type="Pfam" id="PF02481">
    <property type="entry name" value="DNA_processg_A"/>
    <property type="match status" value="1"/>
</dbReference>
<feature type="domain" description="DprA winged helix" evidence="4">
    <location>
        <begin position="382"/>
        <end position="442"/>
    </location>
</feature>
<feature type="domain" description="Smf/DprA SLOG" evidence="3">
    <location>
        <begin position="85"/>
        <end position="293"/>
    </location>
</feature>
<evidence type="ECO:0000256" key="1">
    <source>
        <dbReference type="ARBA" id="ARBA00006525"/>
    </source>
</evidence>
<dbReference type="PANTHER" id="PTHR43022">
    <property type="entry name" value="PROTEIN SMF"/>
    <property type="match status" value="1"/>
</dbReference>
<dbReference type="RefSeq" id="WP_272999393.1">
    <property type="nucleotide sequence ID" value="NZ_PEBV01000001.1"/>
</dbReference>
<dbReference type="AlphaFoldDB" id="A0A2T5GFG9"/>
<evidence type="ECO:0000259" key="3">
    <source>
        <dbReference type="Pfam" id="PF02481"/>
    </source>
</evidence>
<accession>A0A2T5GFG9</accession>
<dbReference type="NCBIfam" id="TIGR00732">
    <property type="entry name" value="dprA"/>
    <property type="match status" value="1"/>
</dbReference>
<dbReference type="GO" id="GO:0009294">
    <property type="term" value="P:DNA-mediated transformation"/>
    <property type="evidence" value="ECO:0007669"/>
    <property type="project" value="InterPro"/>
</dbReference>
<evidence type="ECO:0000259" key="4">
    <source>
        <dbReference type="Pfam" id="PF17782"/>
    </source>
</evidence>